<dbReference type="SUPFAM" id="SSF50151">
    <property type="entry name" value="SacY-like RNA-binding domain"/>
    <property type="match status" value="1"/>
</dbReference>
<dbReference type="OrthoDB" id="9813552at2"/>
<dbReference type="AlphaFoldDB" id="A0A3E2VYY1"/>
<dbReference type="GO" id="GO:0003723">
    <property type="term" value="F:RNA binding"/>
    <property type="evidence" value="ECO:0007669"/>
    <property type="project" value="InterPro"/>
</dbReference>
<feature type="domain" description="PRD" evidence="2">
    <location>
        <begin position="170"/>
        <end position="280"/>
    </location>
</feature>
<dbReference type="GO" id="GO:0006355">
    <property type="term" value="P:regulation of DNA-templated transcription"/>
    <property type="evidence" value="ECO:0007669"/>
    <property type="project" value="InterPro"/>
</dbReference>
<comment type="caution">
    <text evidence="3">The sequence shown here is derived from an EMBL/GenBank/DDBJ whole genome shotgun (WGS) entry which is preliminary data.</text>
</comment>
<evidence type="ECO:0000313" key="3">
    <source>
        <dbReference type="EMBL" id="RGC16319.1"/>
    </source>
</evidence>
<dbReference type="PANTHER" id="PTHR30185:SF15">
    <property type="entry name" value="CRYPTIC BETA-GLUCOSIDE BGL OPERON ANTITERMINATOR"/>
    <property type="match status" value="1"/>
</dbReference>
<dbReference type="RefSeq" id="WP_117442781.1">
    <property type="nucleotide sequence ID" value="NZ_JAJFEN010000026.1"/>
</dbReference>
<dbReference type="InterPro" id="IPR036634">
    <property type="entry name" value="PRD_sf"/>
</dbReference>
<dbReference type="Pfam" id="PF00874">
    <property type="entry name" value="PRD"/>
    <property type="match status" value="2"/>
</dbReference>
<evidence type="ECO:0000313" key="4">
    <source>
        <dbReference type="Proteomes" id="UP000260025"/>
    </source>
</evidence>
<dbReference type="InterPro" id="IPR036650">
    <property type="entry name" value="CAT_RNA-bd_dom_sf"/>
</dbReference>
<dbReference type="Gene3D" id="2.30.24.10">
    <property type="entry name" value="CAT RNA-binding domain"/>
    <property type="match status" value="1"/>
</dbReference>
<evidence type="ECO:0000256" key="1">
    <source>
        <dbReference type="ARBA" id="ARBA00022737"/>
    </source>
</evidence>
<sequence>MKIRQILNNNVALVQRGRLEIIVVSKGVSFRKKIGDSIESKDIDKIFVPDSNDVLENFSYLLSNTKQEIIDATLKIIEYAEKNINEKINDYLYLTLLDHIDYALKRAKNKQFIKSPLVWEVRKFYPKHYEVGMNALDIIHKETGIEFPEGEATSIALHFINLQESQVDVKDVIKAMETVNDILTIIRVHFQIQFDENSMNYNRLVTHLQYFAQRMSSGDIYASEDNELYKQVRSIHPQAFLCVEKIKVFLKKQFNRMLTQDEETYLMLHIHRVTQRNERED</sequence>
<dbReference type="EMBL" id="QVEV01000009">
    <property type="protein sequence ID" value="RGC16319.1"/>
    <property type="molecule type" value="Genomic_DNA"/>
</dbReference>
<dbReference type="Proteomes" id="UP000260025">
    <property type="component" value="Unassembled WGS sequence"/>
</dbReference>
<organism evidence="3 4">
    <name type="scientific">Clostridium innocuum</name>
    <dbReference type="NCBI Taxonomy" id="1522"/>
    <lineage>
        <taxon>Bacteria</taxon>
        <taxon>Bacillati</taxon>
        <taxon>Bacillota</taxon>
        <taxon>Clostridia</taxon>
        <taxon>Eubacteriales</taxon>
        <taxon>Clostridiaceae</taxon>
        <taxon>Clostridium</taxon>
    </lineage>
</organism>
<reference evidence="3 4" key="1">
    <citation type="submission" date="2018-08" db="EMBL/GenBank/DDBJ databases">
        <title>A genome reference for cultivated species of the human gut microbiota.</title>
        <authorList>
            <person name="Zou Y."/>
            <person name="Xue W."/>
            <person name="Luo G."/>
        </authorList>
    </citation>
    <scope>NUCLEOTIDE SEQUENCE [LARGE SCALE GENOMIC DNA]</scope>
    <source>
        <strain evidence="3 4">OF01-2LB</strain>
    </source>
</reference>
<proteinExistence type="predicted"/>
<dbReference type="InterPro" id="IPR050661">
    <property type="entry name" value="BglG_antiterminators"/>
</dbReference>
<keyword evidence="1" id="KW-0677">Repeat</keyword>
<dbReference type="SMART" id="SM01061">
    <property type="entry name" value="CAT_RBD"/>
    <property type="match status" value="1"/>
</dbReference>
<evidence type="ECO:0000259" key="2">
    <source>
        <dbReference type="PROSITE" id="PS51372"/>
    </source>
</evidence>
<accession>A0A3E2VYY1</accession>
<protein>
    <submittedName>
        <fullName evidence="3">PRD domain-containing protein</fullName>
    </submittedName>
</protein>
<dbReference type="PANTHER" id="PTHR30185">
    <property type="entry name" value="CRYPTIC BETA-GLUCOSIDE BGL OPERON ANTITERMINATOR"/>
    <property type="match status" value="1"/>
</dbReference>
<dbReference type="InterPro" id="IPR004341">
    <property type="entry name" value="CAT_RNA-bd_dom"/>
</dbReference>
<feature type="domain" description="PRD" evidence="2">
    <location>
        <begin position="64"/>
        <end position="169"/>
    </location>
</feature>
<name>A0A3E2VYY1_CLOIN</name>
<dbReference type="Gene3D" id="1.10.1790.10">
    <property type="entry name" value="PRD domain"/>
    <property type="match status" value="2"/>
</dbReference>
<dbReference type="SUPFAM" id="SSF63520">
    <property type="entry name" value="PTS-regulatory domain, PRD"/>
    <property type="match status" value="2"/>
</dbReference>
<gene>
    <name evidence="3" type="ORF">DXA38_08320</name>
</gene>
<dbReference type="PROSITE" id="PS51372">
    <property type="entry name" value="PRD_2"/>
    <property type="match status" value="2"/>
</dbReference>
<dbReference type="InterPro" id="IPR011608">
    <property type="entry name" value="PRD"/>
</dbReference>
<dbReference type="Pfam" id="PF03123">
    <property type="entry name" value="CAT_RBD"/>
    <property type="match status" value="1"/>
</dbReference>